<feature type="region of interest" description="Disordered" evidence="1">
    <location>
        <begin position="55"/>
        <end position="145"/>
    </location>
</feature>
<proteinExistence type="predicted"/>
<reference evidence="2" key="1">
    <citation type="submission" date="2021-03" db="EMBL/GenBank/DDBJ databases">
        <title>Draft genome sequence of rust myrtle Austropuccinia psidii MF-1, a brazilian biotype.</title>
        <authorList>
            <person name="Quecine M.C."/>
            <person name="Pachon D.M.R."/>
            <person name="Bonatelli M.L."/>
            <person name="Correr F.H."/>
            <person name="Franceschini L.M."/>
            <person name="Leite T.F."/>
            <person name="Margarido G.R.A."/>
            <person name="Almeida C.A."/>
            <person name="Ferrarezi J.A."/>
            <person name="Labate C.A."/>
        </authorList>
    </citation>
    <scope>NUCLEOTIDE SEQUENCE</scope>
    <source>
        <strain evidence="2">MF-1</strain>
    </source>
</reference>
<organism evidence="2 3">
    <name type="scientific">Austropuccinia psidii MF-1</name>
    <dbReference type="NCBI Taxonomy" id="1389203"/>
    <lineage>
        <taxon>Eukaryota</taxon>
        <taxon>Fungi</taxon>
        <taxon>Dikarya</taxon>
        <taxon>Basidiomycota</taxon>
        <taxon>Pucciniomycotina</taxon>
        <taxon>Pucciniomycetes</taxon>
        <taxon>Pucciniales</taxon>
        <taxon>Sphaerophragmiaceae</taxon>
        <taxon>Austropuccinia</taxon>
    </lineage>
</organism>
<dbReference type="EMBL" id="AVOT02075999">
    <property type="protein sequence ID" value="MBW0564563.1"/>
    <property type="molecule type" value="Genomic_DNA"/>
</dbReference>
<sequence>MAEEQGHSEGLQQFLKEQRVPDPFRSVEKLHEFLPDSKKVSGPSQHLQVTQWMAAIDGKEKHNSLNSRMEEKRRSTTQRSAKKSPNTQKQPFQSKKAATISEQGQRKFTSHKTIQSGIQNPEDSAGCHGKCVSDGQSHDGTTERG</sequence>
<dbReference type="Proteomes" id="UP000765509">
    <property type="component" value="Unassembled WGS sequence"/>
</dbReference>
<protein>
    <submittedName>
        <fullName evidence="2">Uncharacterized protein</fullName>
    </submittedName>
</protein>
<comment type="caution">
    <text evidence="2">The sequence shown here is derived from an EMBL/GenBank/DDBJ whole genome shotgun (WGS) entry which is preliminary data.</text>
</comment>
<name>A0A9Q3JJU3_9BASI</name>
<keyword evidence="3" id="KW-1185">Reference proteome</keyword>
<feature type="compositionally biased region" description="Polar residues" evidence="1">
    <location>
        <begin position="100"/>
        <end position="122"/>
    </location>
</feature>
<gene>
    <name evidence="2" type="ORF">O181_104278</name>
</gene>
<feature type="compositionally biased region" description="Polar residues" evidence="1">
    <location>
        <begin position="77"/>
        <end position="93"/>
    </location>
</feature>
<feature type="region of interest" description="Disordered" evidence="1">
    <location>
        <begin position="1"/>
        <end position="23"/>
    </location>
</feature>
<accession>A0A9Q3JJU3</accession>
<evidence type="ECO:0000313" key="3">
    <source>
        <dbReference type="Proteomes" id="UP000765509"/>
    </source>
</evidence>
<evidence type="ECO:0000313" key="2">
    <source>
        <dbReference type="EMBL" id="MBW0564563.1"/>
    </source>
</evidence>
<evidence type="ECO:0000256" key="1">
    <source>
        <dbReference type="SAM" id="MobiDB-lite"/>
    </source>
</evidence>
<feature type="compositionally biased region" description="Basic and acidic residues" evidence="1">
    <location>
        <begin position="136"/>
        <end position="145"/>
    </location>
</feature>
<dbReference type="AlphaFoldDB" id="A0A9Q3JJU3"/>
<feature type="compositionally biased region" description="Basic and acidic residues" evidence="1">
    <location>
        <begin position="57"/>
        <end position="74"/>
    </location>
</feature>